<dbReference type="AlphaFoldDB" id="A0A9W7EU93"/>
<gene>
    <name evidence="1" type="ORF">TrVE_jg4779</name>
</gene>
<dbReference type="Gene3D" id="3.90.1140.10">
    <property type="entry name" value="Cyclic phosphodiesterase"/>
    <property type="match status" value="1"/>
</dbReference>
<accession>A0A9W7EU93</accession>
<evidence type="ECO:0000313" key="2">
    <source>
        <dbReference type="Proteomes" id="UP001165160"/>
    </source>
</evidence>
<reference evidence="2" key="1">
    <citation type="journal article" date="2023" name="Commun. Biol.">
        <title>Genome analysis of Parmales, the sister group of diatoms, reveals the evolutionary specialization of diatoms from phago-mixotrophs to photoautotrophs.</title>
        <authorList>
            <person name="Ban H."/>
            <person name="Sato S."/>
            <person name="Yoshikawa S."/>
            <person name="Yamada K."/>
            <person name="Nakamura Y."/>
            <person name="Ichinomiya M."/>
            <person name="Sato N."/>
            <person name="Blanc-Mathieu R."/>
            <person name="Endo H."/>
            <person name="Kuwata A."/>
            <person name="Ogata H."/>
        </authorList>
    </citation>
    <scope>NUCLEOTIDE SEQUENCE [LARGE SCALE GENOMIC DNA]</scope>
    <source>
        <strain evidence="2">NIES 3699</strain>
    </source>
</reference>
<protein>
    <recommendedName>
        <fullName evidence="3">2',3'-cyclic-nucleotide 3'-phosphodiesterase</fullName>
    </recommendedName>
</protein>
<comment type="caution">
    <text evidence="1">The sequence shown here is derived from an EMBL/GenBank/DDBJ whole genome shotgun (WGS) entry which is preliminary data.</text>
</comment>
<organism evidence="1 2">
    <name type="scientific">Triparma verrucosa</name>
    <dbReference type="NCBI Taxonomy" id="1606542"/>
    <lineage>
        <taxon>Eukaryota</taxon>
        <taxon>Sar</taxon>
        <taxon>Stramenopiles</taxon>
        <taxon>Ochrophyta</taxon>
        <taxon>Bolidophyceae</taxon>
        <taxon>Parmales</taxon>
        <taxon>Triparmaceae</taxon>
        <taxon>Triparma</taxon>
    </lineage>
</organism>
<evidence type="ECO:0008006" key="3">
    <source>
        <dbReference type="Google" id="ProtNLM"/>
    </source>
</evidence>
<name>A0A9W7EU93_9STRA</name>
<dbReference type="SUPFAM" id="SSF55144">
    <property type="entry name" value="LigT-like"/>
    <property type="match status" value="1"/>
</dbReference>
<evidence type="ECO:0000313" key="1">
    <source>
        <dbReference type="EMBL" id="GMH90245.1"/>
    </source>
</evidence>
<dbReference type="InterPro" id="IPR009097">
    <property type="entry name" value="Cyclic_Pdiesterase"/>
</dbReference>
<proteinExistence type="predicted"/>
<dbReference type="EMBL" id="BRXX01000104">
    <property type="protein sequence ID" value="GMH90245.1"/>
    <property type="molecule type" value="Genomic_DNA"/>
</dbReference>
<keyword evidence="2" id="KW-1185">Reference proteome</keyword>
<sequence>MKLTYVFSGYTLWLDVLDEDNSIRNVMDGMEAEHNTAHIQRPHVTLVYGVPHTLESSLLSFRSLLPHFSSLKAKTLTPNGLICDTEIAGVNSGKMDMIWSEISLKASPAFASARRAIESIFDVTGNEEKKDGTGREDGEEWRPHLSLAYDEPGGGTLDLKSVVRHVSKEEGIWKDVKVKGVSLWDMNGTIEEWKLIEEVVF</sequence>
<dbReference type="Proteomes" id="UP001165160">
    <property type="component" value="Unassembled WGS sequence"/>
</dbReference>